<dbReference type="SUPFAM" id="SSF81606">
    <property type="entry name" value="PP2C-like"/>
    <property type="match status" value="1"/>
</dbReference>
<keyword evidence="5" id="KW-0472">Membrane</keyword>
<evidence type="ECO:0000256" key="2">
    <source>
        <dbReference type="ARBA" id="ARBA00022741"/>
    </source>
</evidence>
<protein>
    <submittedName>
        <fullName evidence="8">Protein phosphatase</fullName>
    </submittedName>
</protein>
<dbReference type="PROSITE" id="PS00109">
    <property type="entry name" value="PROTEIN_KINASE_TYR"/>
    <property type="match status" value="1"/>
</dbReference>
<dbReference type="CDD" id="cd14014">
    <property type="entry name" value="STKc_PknB_like"/>
    <property type="match status" value="1"/>
</dbReference>
<dbReference type="OrthoDB" id="9801841at2"/>
<feature type="domain" description="PPM-type phosphatase" evidence="7">
    <location>
        <begin position="8"/>
        <end position="239"/>
    </location>
</feature>
<evidence type="ECO:0000313" key="8">
    <source>
        <dbReference type="EMBL" id="SFM35048.1"/>
    </source>
</evidence>
<keyword evidence="5" id="KW-0812">Transmembrane</keyword>
<dbReference type="RefSeq" id="WP_092022424.1">
    <property type="nucleotide sequence ID" value="NZ_FOUE01000003.1"/>
</dbReference>
<keyword evidence="1" id="KW-0808">Transferase</keyword>
<keyword evidence="5" id="KW-1133">Transmembrane helix</keyword>
<dbReference type="Pfam" id="PF00069">
    <property type="entry name" value="Pkinase"/>
    <property type="match status" value="1"/>
</dbReference>
<dbReference type="InterPro" id="IPR000719">
    <property type="entry name" value="Prot_kinase_dom"/>
</dbReference>
<dbReference type="GO" id="GO:0005524">
    <property type="term" value="F:ATP binding"/>
    <property type="evidence" value="ECO:0007669"/>
    <property type="project" value="UniProtKB-KW"/>
</dbReference>
<feature type="domain" description="Protein kinase" evidence="6">
    <location>
        <begin position="272"/>
        <end position="537"/>
    </location>
</feature>
<dbReference type="PROSITE" id="PS50011">
    <property type="entry name" value="PROTEIN_KINASE_DOM"/>
    <property type="match status" value="1"/>
</dbReference>
<dbReference type="InterPro" id="IPR001932">
    <property type="entry name" value="PPM-type_phosphatase-like_dom"/>
</dbReference>
<dbReference type="PANTHER" id="PTHR43289">
    <property type="entry name" value="MITOGEN-ACTIVATED PROTEIN KINASE KINASE KINASE 20-RELATED"/>
    <property type="match status" value="1"/>
</dbReference>
<dbReference type="Proteomes" id="UP000198519">
    <property type="component" value="Unassembled WGS sequence"/>
</dbReference>
<dbReference type="InterPro" id="IPR011009">
    <property type="entry name" value="Kinase-like_dom_sf"/>
</dbReference>
<dbReference type="EMBL" id="FOUE01000003">
    <property type="protein sequence ID" value="SFM35048.1"/>
    <property type="molecule type" value="Genomic_DNA"/>
</dbReference>
<organism evidence="8 9">
    <name type="scientific">Marinobacter zhejiangensis</name>
    <dbReference type="NCBI Taxonomy" id="488535"/>
    <lineage>
        <taxon>Bacteria</taxon>
        <taxon>Pseudomonadati</taxon>
        <taxon>Pseudomonadota</taxon>
        <taxon>Gammaproteobacteria</taxon>
        <taxon>Pseudomonadales</taxon>
        <taxon>Marinobacteraceae</taxon>
        <taxon>Marinobacter</taxon>
    </lineage>
</organism>
<sequence length="573" mass="64423">MRSRLQVSVGHCSDKGVKPINQDFLGWYSPREPQLGLKGIAFAMADGISTSDVSHIASDTTVSSFLNDYYCTSDAWSVRTAVERVVSATNSWLYAQGRNSPYCYERDKGYVCTLSALVLKSTYAHLFHAGDTRIYRLRNRGLEQLTTDHRTWVSSERSYLSRALGAAPEVELDYRSLPLQAGDYFVLTTDGIHEYCDANDLIRAIQHHRDNLDTAAKRITELALQRGSDDNLSVQIVRVDEVPTESSPVLHDQIEQLPIPPLLEAQASLDGYTIVRELHASHRSHVYLAVDELSGNQVVIKTPSIDLQGDEDYLERLLMEEWVARRVNSRHVQKASPPTRQRHYLYTVMEYIEGQTLAQWLADNPQPDLETVRGIIEQVAHGLNALHRMEVLHQDIRPNNLMIDAHGTVKIIDFGSARVAGIVEASTSADTAELLGTALYMAPEYFMGELGTTRSDLYSLGVLAYHLLSGKFPYDADVARTTTAASLLRLNYRSVLNDERAIPAWVDETLRKAVHPNPEKRYQELSEFTYDLRHPNKAYLNKTRPPLIERNPVAVWQGISAILAGLVILLLNQ</sequence>
<evidence type="ECO:0000256" key="3">
    <source>
        <dbReference type="ARBA" id="ARBA00022777"/>
    </source>
</evidence>
<gene>
    <name evidence="8" type="ORF">SAMN04487963_2181</name>
</gene>
<keyword evidence="9" id="KW-1185">Reference proteome</keyword>
<evidence type="ECO:0000256" key="4">
    <source>
        <dbReference type="ARBA" id="ARBA00022840"/>
    </source>
</evidence>
<feature type="transmembrane region" description="Helical" evidence="5">
    <location>
        <begin position="553"/>
        <end position="571"/>
    </location>
</feature>
<dbReference type="PROSITE" id="PS51746">
    <property type="entry name" value="PPM_2"/>
    <property type="match status" value="1"/>
</dbReference>
<dbReference type="Pfam" id="PF13672">
    <property type="entry name" value="PP2C_2"/>
    <property type="match status" value="1"/>
</dbReference>
<proteinExistence type="predicted"/>
<dbReference type="GO" id="GO:0004674">
    <property type="term" value="F:protein serine/threonine kinase activity"/>
    <property type="evidence" value="ECO:0007669"/>
    <property type="project" value="TreeGrafter"/>
</dbReference>
<dbReference type="SUPFAM" id="SSF56112">
    <property type="entry name" value="Protein kinase-like (PK-like)"/>
    <property type="match status" value="1"/>
</dbReference>
<dbReference type="SMART" id="SM00331">
    <property type="entry name" value="PP2C_SIG"/>
    <property type="match status" value="1"/>
</dbReference>
<dbReference type="CDD" id="cd00143">
    <property type="entry name" value="PP2Cc"/>
    <property type="match status" value="1"/>
</dbReference>
<evidence type="ECO:0000256" key="1">
    <source>
        <dbReference type="ARBA" id="ARBA00022679"/>
    </source>
</evidence>
<evidence type="ECO:0000313" key="9">
    <source>
        <dbReference type="Proteomes" id="UP000198519"/>
    </source>
</evidence>
<reference evidence="9" key="1">
    <citation type="submission" date="2016-10" db="EMBL/GenBank/DDBJ databases">
        <authorList>
            <person name="Varghese N."/>
            <person name="Submissions S."/>
        </authorList>
    </citation>
    <scope>NUCLEOTIDE SEQUENCE [LARGE SCALE GENOMIC DNA]</scope>
    <source>
        <strain evidence="9">CGMCC 1.7061</strain>
    </source>
</reference>
<keyword evidence="4" id="KW-0067">ATP-binding</keyword>
<dbReference type="PANTHER" id="PTHR43289:SF6">
    <property type="entry name" value="SERINE_THREONINE-PROTEIN KINASE NEKL-3"/>
    <property type="match status" value="1"/>
</dbReference>
<dbReference type="STRING" id="488535.SAMN04487963_2181"/>
<dbReference type="AlphaFoldDB" id="A0A1I4Q4M0"/>
<dbReference type="Gene3D" id="3.60.40.10">
    <property type="entry name" value="PPM-type phosphatase domain"/>
    <property type="match status" value="1"/>
</dbReference>
<keyword evidence="2" id="KW-0547">Nucleotide-binding</keyword>
<accession>A0A1I4Q4M0</accession>
<dbReference type="SMART" id="SM00332">
    <property type="entry name" value="PP2Cc"/>
    <property type="match status" value="1"/>
</dbReference>
<evidence type="ECO:0000259" key="7">
    <source>
        <dbReference type="PROSITE" id="PS51746"/>
    </source>
</evidence>
<evidence type="ECO:0000256" key="5">
    <source>
        <dbReference type="SAM" id="Phobius"/>
    </source>
</evidence>
<keyword evidence="3" id="KW-0418">Kinase</keyword>
<dbReference type="Gene3D" id="1.10.510.10">
    <property type="entry name" value="Transferase(Phosphotransferase) domain 1"/>
    <property type="match status" value="1"/>
</dbReference>
<evidence type="ECO:0000259" key="6">
    <source>
        <dbReference type="PROSITE" id="PS50011"/>
    </source>
</evidence>
<dbReference type="InterPro" id="IPR036457">
    <property type="entry name" value="PPM-type-like_dom_sf"/>
</dbReference>
<name>A0A1I4Q4M0_9GAMM</name>
<dbReference type="InterPro" id="IPR008266">
    <property type="entry name" value="Tyr_kinase_AS"/>
</dbReference>